<accession>A0A4R5DGT5</accession>
<dbReference type="GO" id="GO:0016780">
    <property type="term" value="F:phosphotransferase activity, for other substituted phosphate groups"/>
    <property type="evidence" value="ECO:0007669"/>
    <property type="project" value="TreeGrafter"/>
</dbReference>
<sequence length="200" mass="23050">MYKPAGKRILDLVLAGSGLIILSPLFLLLTLLLCFVNKGKPFFYQHRPGLNGKLFKLIKFRTMADERDASSSDSERITEVGHWLRRQSLDEIPQLLNVLSGKMSLVGPRPLLKEYLPLYNSFQFQRHQVKPGVTGWAQVNGRNAISWEKKFELDVWYVHNVSLRLDIKILFLTFKKLIFRTTTIKRETSIPDKFTGSSKI</sequence>
<dbReference type="EMBL" id="SMFL01000009">
    <property type="protein sequence ID" value="TDE12427.1"/>
    <property type="molecule type" value="Genomic_DNA"/>
</dbReference>
<dbReference type="PANTHER" id="PTHR30576:SF8">
    <property type="entry name" value="UNDECAPRENYL-PHOSPHATE GALACTOSE PHOSPHOTRANSFERASE"/>
    <property type="match status" value="1"/>
</dbReference>
<keyword evidence="2" id="KW-0812">Transmembrane</keyword>
<organism evidence="4 5">
    <name type="scientific">Dyadobacter psychrotolerans</name>
    <dbReference type="NCBI Taxonomy" id="2541721"/>
    <lineage>
        <taxon>Bacteria</taxon>
        <taxon>Pseudomonadati</taxon>
        <taxon>Bacteroidota</taxon>
        <taxon>Cytophagia</taxon>
        <taxon>Cytophagales</taxon>
        <taxon>Spirosomataceae</taxon>
        <taxon>Dyadobacter</taxon>
    </lineage>
</organism>
<evidence type="ECO:0000256" key="1">
    <source>
        <dbReference type="ARBA" id="ARBA00006464"/>
    </source>
</evidence>
<protein>
    <submittedName>
        <fullName evidence="4">Sugar transferase</fullName>
    </submittedName>
</protein>
<evidence type="ECO:0000313" key="4">
    <source>
        <dbReference type="EMBL" id="TDE12427.1"/>
    </source>
</evidence>
<evidence type="ECO:0000259" key="3">
    <source>
        <dbReference type="Pfam" id="PF02397"/>
    </source>
</evidence>
<keyword evidence="2" id="KW-1133">Transmembrane helix</keyword>
<dbReference type="OrthoDB" id="9774190at2"/>
<keyword evidence="4" id="KW-0808">Transferase</keyword>
<dbReference type="RefSeq" id="WP_131960495.1">
    <property type="nucleotide sequence ID" value="NZ_SMFL01000009.1"/>
</dbReference>
<dbReference type="InterPro" id="IPR003362">
    <property type="entry name" value="Bact_transf"/>
</dbReference>
<feature type="transmembrane region" description="Helical" evidence="2">
    <location>
        <begin position="12"/>
        <end position="36"/>
    </location>
</feature>
<dbReference type="Pfam" id="PF02397">
    <property type="entry name" value="Bac_transf"/>
    <property type="match status" value="1"/>
</dbReference>
<comment type="caution">
    <text evidence="4">The sequence shown here is derived from an EMBL/GenBank/DDBJ whole genome shotgun (WGS) entry which is preliminary data.</text>
</comment>
<gene>
    <name evidence="4" type="ORF">E0F88_22280</name>
</gene>
<keyword evidence="5" id="KW-1185">Reference proteome</keyword>
<dbReference type="Proteomes" id="UP000294850">
    <property type="component" value="Unassembled WGS sequence"/>
</dbReference>
<evidence type="ECO:0000313" key="5">
    <source>
        <dbReference type="Proteomes" id="UP000294850"/>
    </source>
</evidence>
<dbReference type="PANTHER" id="PTHR30576">
    <property type="entry name" value="COLANIC BIOSYNTHESIS UDP-GLUCOSE LIPID CARRIER TRANSFERASE"/>
    <property type="match status" value="1"/>
</dbReference>
<evidence type="ECO:0000256" key="2">
    <source>
        <dbReference type="SAM" id="Phobius"/>
    </source>
</evidence>
<name>A0A4R5DGT5_9BACT</name>
<feature type="domain" description="Bacterial sugar transferase" evidence="3">
    <location>
        <begin position="7"/>
        <end position="178"/>
    </location>
</feature>
<dbReference type="AlphaFoldDB" id="A0A4R5DGT5"/>
<proteinExistence type="inferred from homology"/>
<keyword evidence="2" id="KW-0472">Membrane</keyword>
<comment type="similarity">
    <text evidence="1">Belongs to the bacterial sugar transferase family.</text>
</comment>
<reference evidence="4 5" key="1">
    <citation type="submission" date="2019-03" db="EMBL/GenBank/DDBJ databases">
        <title>Dyadobacter AR-3-6 sp. nov., isolated from arctic soil.</title>
        <authorList>
            <person name="Chaudhary D.K."/>
        </authorList>
    </citation>
    <scope>NUCLEOTIDE SEQUENCE [LARGE SCALE GENOMIC DNA]</scope>
    <source>
        <strain evidence="4 5">AR-3-6</strain>
    </source>
</reference>